<dbReference type="Pfam" id="PF09981">
    <property type="entry name" value="DUF2218"/>
    <property type="match status" value="1"/>
</dbReference>
<evidence type="ECO:0000313" key="1">
    <source>
        <dbReference type="EMBL" id="PKF67720.1"/>
    </source>
</evidence>
<dbReference type="EMBL" id="PJAF01000050">
    <property type="protein sequence ID" value="PKF67720.1"/>
    <property type="molecule type" value="Genomic_DNA"/>
</dbReference>
<dbReference type="AlphaFoldDB" id="A0A2N0X4U6"/>
<proteinExistence type="predicted"/>
<name>A0A2N0X4U6_9CORY</name>
<dbReference type="OrthoDB" id="9806511at2"/>
<accession>A0A2N0X4U6</accession>
<dbReference type="STRING" id="1121365.GCA_000375365_01521"/>
<gene>
    <name evidence="1" type="ORF">CXB45_10820</name>
</gene>
<evidence type="ECO:0000313" key="2">
    <source>
        <dbReference type="Proteomes" id="UP000233249"/>
    </source>
</evidence>
<comment type="caution">
    <text evidence="1">The sequence shown here is derived from an EMBL/GenBank/DDBJ whole genome shotgun (WGS) entry which is preliminary data.</text>
</comment>
<dbReference type="Gene3D" id="3.30.310.50">
    <property type="entry name" value="Alpha-D-phosphohexomutase, C-terminal domain"/>
    <property type="match status" value="1"/>
</dbReference>
<dbReference type="InterPro" id="IPR014543">
    <property type="entry name" value="UCP028291"/>
</dbReference>
<protein>
    <submittedName>
        <fullName evidence="1">DUF2218 domain-containing protein</fullName>
    </submittedName>
</protein>
<sequence>MTSSTARVSTQRPSRYAKQLAEHFGRKITADWDAQSGRGSLIFDHPERPVRGEVSLVAGEGVLLMHLECPTREECEELERVVALHLVRFGARDELRVRWRRAGGAEGSAWGVGDLD</sequence>
<dbReference type="Proteomes" id="UP000233249">
    <property type="component" value="Unassembled WGS sequence"/>
</dbReference>
<reference evidence="1 2" key="1">
    <citation type="submission" date="2017-12" db="EMBL/GenBank/DDBJ databases">
        <title>Corynebacterium mastitidis 16-1433 Genome.</title>
        <authorList>
            <person name="Gulvik C.A."/>
        </authorList>
    </citation>
    <scope>NUCLEOTIDE SEQUENCE [LARGE SCALE GENOMIC DNA]</scope>
    <source>
        <strain evidence="1 2">16-1433</strain>
    </source>
</reference>
<dbReference type="RefSeq" id="WP_101174428.1">
    <property type="nucleotide sequence ID" value="NZ_JAKRKB010000002.1"/>
</dbReference>
<organism evidence="1 2">
    <name type="scientific">Corynebacterium mastitidis</name>
    <dbReference type="NCBI Taxonomy" id="161890"/>
    <lineage>
        <taxon>Bacteria</taxon>
        <taxon>Bacillati</taxon>
        <taxon>Actinomycetota</taxon>
        <taxon>Actinomycetes</taxon>
        <taxon>Mycobacteriales</taxon>
        <taxon>Corynebacteriaceae</taxon>
        <taxon>Corynebacterium</taxon>
    </lineage>
</organism>